<keyword evidence="2" id="KW-1185">Reference proteome</keyword>
<sequence length="860" mass="96961">MYFTHAGTEISRIAHEPELETAVNLLIEHPIISKELETAVLNDGTLDAALFDRNDLLHFEERSMLASAQASDDVVHINVPSEAAISGVDQKRGSLNGPRRGRKLKEKLPPDERVVIAGWKGREVPEYIINGVKKIDGDQADLQDPKLEARGENRKTYFSLIENFLNFQDGMIGGSDQRAVHHESKDQTSGQADIGGEDFLCESEQLLMEGLFASQRSEETNKLGGIGSEISGKQLESIAGNTLEEIWLNEPQRLYCGSAYETLSMGEPWQDLNQVDSYLMLTSQSHKMELLELQLQENLKHIKKLEDNSSSSLFIGAYEGQPYAPGGILANERSAHIKLQKQAIQSSSCSTDIAPRSTPGLGQFFFPGRRLVDFQNTGVSVMPKDDERSLDLQCKGMHKHYYKGGPRRQWSSEEDRKLKELVEKYGQQRWSHIATFLQGRKGKQCRERWLNHLRSNIKRDEWTEKEEVLLISLHDKYENRWAEIAKHIPGRPENAIKNHWNATKRRRDLRNKSRKATNGSSDGLEVVQRSMVLRNYLQTHLIDENMKSSKKSRKSGNPSDSVDLLQETVDSSTSLSYDNENSSQLDLSSTRESNSSNIEAIAKGTYKSAKCQEVELPDFYCCPPALISCEEDIAVAFQGHDLSGSIFHGDTRAYASVKDRFASSPSLSEFVRSCRDDHMVDQSPSVVKTSTSHEPDMSHRLRGNEKSSNINSVSDVHDQVHLSAHNINQRDFTPWLEDPVQGNQLPVHDSRSMSTGALAVYPSQNLSIIPQGQVFQILLADTAYGYCGQAQQAITSQMYTHTDYDQLYHIDPESSALPTYHSMTQYNEWMRPDPVNQISDECIDERNKQELDLIELVTLS</sequence>
<reference evidence="2" key="1">
    <citation type="journal article" date="2024" name="Proc. Natl. Acad. Sci. U.S.A.">
        <title>Extraordinary preservation of gene collinearity over three hundred million years revealed in homosporous lycophytes.</title>
        <authorList>
            <person name="Li C."/>
            <person name="Wickell D."/>
            <person name="Kuo L.Y."/>
            <person name="Chen X."/>
            <person name="Nie B."/>
            <person name="Liao X."/>
            <person name="Peng D."/>
            <person name="Ji J."/>
            <person name="Jenkins J."/>
            <person name="Williams M."/>
            <person name="Shu S."/>
            <person name="Plott C."/>
            <person name="Barry K."/>
            <person name="Rajasekar S."/>
            <person name="Grimwood J."/>
            <person name="Han X."/>
            <person name="Sun S."/>
            <person name="Hou Z."/>
            <person name="He W."/>
            <person name="Dai G."/>
            <person name="Sun C."/>
            <person name="Schmutz J."/>
            <person name="Leebens-Mack J.H."/>
            <person name="Li F.W."/>
            <person name="Wang L."/>
        </authorList>
    </citation>
    <scope>NUCLEOTIDE SEQUENCE [LARGE SCALE GENOMIC DNA]</scope>
    <source>
        <strain evidence="2">cv. PW_Plant_1</strain>
    </source>
</reference>
<comment type="caution">
    <text evidence="1">The sequence shown here is derived from an EMBL/GenBank/DDBJ whole genome shotgun (WGS) entry which is preliminary data.</text>
</comment>
<gene>
    <name evidence="1" type="ORF">O6H91_11G113300</name>
</gene>
<accession>A0ACC2CD29</accession>
<evidence type="ECO:0000313" key="2">
    <source>
        <dbReference type="Proteomes" id="UP001162992"/>
    </source>
</evidence>
<protein>
    <submittedName>
        <fullName evidence="1">Uncharacterized protein</fullName>
    </submittedName>
</protein>
<dbReference type="EMBL" id="CM055102">
    <property type="protein sequence ID" value="KAJ7539880.1"/>
    <property type="molecule type" value="Genomic_DNA"/>
</dbReference>
<dbReference type="Proteomes" id="UP001162992">
    <property type="component" value="Chromosome 11"/>
</dbReference>
<organism evidence="1 2">
    <name type="scientific">Diphasiastrum complanatum</name>
    <name type="common">Issler's clubmoss</name>
    <name type="synonym">Lycopodium complanatum</name>
    <dbReference type="NCBI Taxonomy" id="34168"/>
    <lineage>
        <taxon>Eukaryota</taxon>
        <taxon>Viridiplantae</taxon>
        <taxon>Streptophyta</taxon>
        <taxon>Embryophyta</taxon>
        <taxon>Tracheophyta</taxon>
        <taxon>Lycopodiopsida</taxon>
        <taxon>Lycopodiales</taxon>
        <taxon>Lycopodiaceae</taxon>
        <taxon>Lycopodioideae</taxon>
        <taxon>Diphasiastrum</taxon>
    </lineage>
</organism>
<proteinExistence type="predicted"/>
<evidence type="ECO:0000313" key="1">
    <source>
        <dbReference type="EMBL" id="KAJ7539880.1"/>
    </source>
</evidence>
<name>A0ACC2CD29_DIPCM</name>